<dbReference type="InterPro" id="IPR002168">
    <property type="entry name" value="Lipase_GDXG_HIS_AS"/>
</dbReference>
<dbReference type="EMBL" id="BCSX01000021">
    <property type="protein sequence ID" value="GAS87995.1"/>
    <property type="molecule type" value="Genomic_DNA"/>
</dbReference>
<evidence type="ECO:0000259" key="4">
    <source>
        <dbReference type="Pfam" id="PF07859"/>
    </source>
</evidence>
<feature type="domain" description="Alpha/beta hydrolase fold-3" evidence="4">
    <location>
        <begin position="73"/>
        <end position="274"/>
    </location>
</feature>
<dbReference type="Proteomes" id="UP000069620">
    <property type="component" value="Unassembled WGS sequence"/>
</dbReference>
<dbReference type="Pfam" id="PF07859">
    <property type="entry name" value="Abhydrolase_3"/>
    <property type="match status" value="1"/>
</dbReference>
<dbReference type="STRING" id="146020.RMCB_2091"/>
<dbReference type="SUPFAM" id="SSF53474">
    <property type="entry name" value="alpha/beta-Hydrolases"/>
    <property type="match status" value="1"/>
</dbReference>
<dbReference type="PANTHER" id="PTHR48081">
    <property type="entry name" value="AB HYDROLASE SUPERFAMILY PROTEIN C4A8.06C"/>
    <property type="match status" value="1"/>
</dbReference>
<reference evidence="6" key="1">
    <citation type="journal article" date="2016" name="Genome Announc.">
        <title>Draft Genome Sequences of Five Rapidly Growing Mycobacterium Species, M. thermoresistibile, M. fortuitum subsp. acetamidolyticum, M. canariasense, M. brisbanense, and M. novocastrense.</title>
        <authorList>
            <person name="Katahira K."/>
            <person name="Ogura Y."/>
            <person name="Gotoh Y."/>
            <person name="Hayashi T."/>
        </authorList>
    </citation>
    <scope>NUCLEOTIDE SEQUENCE [LARGE SCALE GENOMIC DNA]</scope>
    <source>
        <strain evidence="6">JCM15654</strain>
    </source>
</reference>
<feature type="active site" evidence="3">
    <location>
        <position position="147"/>
    </location>
</feature>
<dbReference type="Gene3D" id="3.40.50.1820">
    <property type="entry name" value="alpha/beta hydrolase"/>
    <property type="match status" value="1"/>
</dbReference>
<evidence type="ECO:0000256" key="3">
    <source>
        <dbReference type="PROSITE-ProRule" id="PRU10038"/>
    </source>
</evidence>
<dbReference type="PROSITE" id="PS01173">
    <property type="entry name" value="LIPASE_GDXG_HIS"/>
    <property type="match status" value="1"/>
</dbReference>
<dbReference type="GO" id="GO:0016787">
    <property type="term" value="F:hydrolase activity"/>
    <property type="evidence" value="ECO:0007669"/>
    <property type="project" value="UniProtKB-KW"/>
</dbReference>
<evidence type="ECO:0000313" key="5">
    <source>
        <dbReference type="EMBL" id="GAS87995.1"/>
    </source>
</evidence>
<organism evidence="5 6">
    <name type="scientific">Mycolicibacterium brisbanense</name>
    <dbReference type="NCBI Taxonomy" id="146020"/>
    <lineage>
        <taxon>Bacteria</taxon>
        <taxon>Bacillati</taxon>
        <taxon>Actinomycetota</taxon>
        <taxon>Actinomycetes</taxon>
        <taxon>Mycobacteriales</taxon>
        <taxon>Mycobacteriaceae</taxon>
        <taxon>Mycolicibacterium</taxon>
    </lineage>
</organism>
<protein>
    <recommendedName>
        <fullName evidence="4">Alpha/beta hydrolase fold-3 domain-containing protein</fullName>
    </recommendedName>
</protein>
<dbReference type="RefSeq" id="WP_062828723.1">
    <property type="nucleotide sequence ID" value="NZ_BCSX01000021.1"/>
</dbReference>
<dbReference type="InterPro" id="IPR013094">
    <property type="entry name" value="AB_hydrolase_3"/>
</dbReference>
<proteinExistence type="inferred from homology"/>
<evidence type="ECO:0000313" key="6">
    <source>
        <dbReference type="Proteomes" id="UP000069620"/>
    </source>
</evidence>
<sequence length="305" mass="32621">MPIHVPPTILRAAARSLGRLIFLPQSPWRIQRRALDQAFSWPGAPREIAFTRTVLGGAPTEVLTPETPGDRVLLYLHGGGYTVGSPRSHRALAAGLAVRLRAVTYVPHYRLAPEHRFPAAFEDSLAAYTALLQADRAGHQIFVAGDSAGGGLALALDVAAKRRDLPLPAGIGLLCPAIDWTPRALAGVPADGREPTLTSSLLQRFCDAYLDAEDRAYPAVSPLLADLTGLCPLVIDAAGYDTLLDQSRRLADAARHVGVAVRYREHAGMPHGFHSGAGLLKQADRALDDVATTLVEMSSTAERSR</sequence>
<dbReference type="PROSITE" id="PS01174">
    <property type="entry name" value="LIPASE_GDXG_SER"/>
    <property type="match status" value="1"/>
</dbReference>
<evidence type="ECO:0000256" key="2">
    <source>
        <dbReference type="ARBA" id="ARBA00022801"/>
    </source>
</evidence>
<dbReference type="PANTHER" id="PTHR48081:SF8">
    <property type="entry name" value="ALPHA_BETA HYDROLASE FOLD-3 DOMAIN-CONTAINING PROTEIN-RELATED"/>
    <property type="match status" value="1"/>
</dbReference>
<dbReference type="InterPro" id="IPR033140">
    <property type="entry name" value="Lipase_GDXG_put_SER_AS"/>
</dbReference>
<dbReference type="OrthoDB" id="9803828at2"/>
<gene>
    <name evidence="5" type="ORF">RMCB_2091</name>
</gene>
<comment type="caution">
    <text evidence="5">The sequence shown here is derived from an EMBL/GenBank/DDBJ whole genome shotgun (WGS) entry which is preliminary data.</text>
</comment>
<keyword evidence="6" id="KW-1185">Reference proteome</keyword>
<dbReference type="InterPro" id="IPR029058">
    <property type="entry name" value="AB_hydrolase_fold"/>
</dbReference>
<name>A0A117I558_9MYCO</name>
<keyword evidence="2" id="KW-0378">Hydrolase</keyword>
<comment type="similarity">
    <text evidence="1">Belongs to the 'GDXG' lipolytic enzyme family.</text>
</comment>
<accession>A0A117I558</accession>
<reference evidence="6" key="2">
    <citation type="submission" date="2016-02" db="EMBL/GenBank/DDBJ databases">
        <title>Draft genome sequence of five rapidly growing Mycobacterium species.</title>
        <authorList>
            <person name="Katahira K."/>
            <person name="Gotou Y."/>
            <person name="Iida K."/>
            <person name="Ogura Y."/>
            <person name="Hayashi T."/>
        </authorList>
    </citation>
    <scope>NUCLEOTIDE SEQUENCE [LARGE SCALE GENOMIC DNA]</scope>
    <source>
        <strain evidence="6">JCM15654</strain>
    </source>
</reference>
<dbReference type="InterPro" id="IPR050300">
    <property type="entry name" value="GDXG_lipolytic_enzyme"/>
</dbReference>
<evidence type="ECO:0000256" key="1">
    <source>
        <dbReference type="ARBA" id="ARBA00010515"/>
    </source>
</evidence>
<dbReference type="AlphaFoldDB" id="A0A117I558"/>